<dbReference type="Pfam" id="PF23024">
    <property type="entry name" value="AMP-dom_DIP2-like"/>
    <property type="match status" value="1"/>
</dbReference>
<keyword evidence="9" id="KW-1185">Reference proteome</keyword>
<keyword evidence="5" id="KW-1133">Transmembrane helix</keyword>
<evidence type="ECO:0000256" key="4">
    <source>
        <dbReference type="ARBA" id="ARBA00023098"/>
    </source>
</evidence>
<keyword evidence="3" id="KW-0276">Fatty acid metabolism</keyword>
<evidence type="ECO:0000313" key="8">
    <source>
        <dbReference type="EMBL" id="ACB53106.1"/>
    </source>
</evidence>
<dbReference type="Pfam" id="PF00501">
    <property type="entry name" value="AMP-binding"/>
    <property type="match status" value="1"/>
</dbReference>
<dbReference type="InterPro" id="IPR020845">
    <property type="entry name" value="AMP-binding_CS"/>
</dbReference>
<dbReference type="AlphaFoldDB" id="B1X1S6"/>
<dbReference type="Gene3D" id="3.40.50.12780">
    <property type="entry name" value="N-terminal domain of ligase-like"/>
    <property type="match status" value="1"/>
</dbReference>
<dbReference type="GO" id="GO:0006633">
    <property type="term" value="P:fatty acid biosynthetic process"/>
    <property type="evidence" value="ECO:0007669"/>
    <property type="project" value="TreeGrafter"/>
</dbReference>
<dbReference type="InterPro" id="IPR042099">
    <property type="entry name" value="ANL_N_sf"/>
</dbReference>
<keyword evidence="4" id="KW-0443">Lipid metabolism</keyword>
<dbReference type="HOGENOM" id="CLU_000022_23_7_3"/>
<evidence type="ECO:0000313" key="9">
    <source>
        <dbReference type="Proteomes" id="UP000001203"/>
    </source>
</evidence>
<dbReference type="STRING" id="43989.cce_3758"/>
<protein>
    <submittedName>
        <fullName evidence="8">AMP-dependent synthetase and ligase</fullName>
    </submittedName>
</protein>
<dbReference type="InterPro" id="IPR000873">
    <property type="entry name" value="AMP-dep_synth/lig_dom"/>
</dbReference>
<dbReference type="PANTHER" id="PTHR22754">
    <property type="entry name" value="DISCO-INTERACTING PROTEIN 2 DIP2 -RELATED"/>
    <property type="match status" value="1"/>
</dbReference>
<dbReference type="InterPro" id="IPR045851">
    <property type="entry name" value="AMP-bd_C_sf"/>
</dbReference>
<evidence type="ECO:0000256" key="3">
    <source>
        <dbReference type="ARBA" id="ARBA00022832"/>
    </source>
</evidence>
<dbReference type="InterPro" id="IPR040097">
    <property type="entry name" value="FAAL/FAAC"/>
</dbReference>
<dbReference type="OrthoDB" id="428071at2"/>
<comment type="similarity">
    <text evidence="1">Belongs to the ATP-dependent AMP-binding enzyme family.</text>
</comment>
<dbReference type="GO" id="GO:0071766">
    <property type="term" value="P:Actinobacterium-type cell wall biogenesis"/>
    <property type="evidence" value="ECO:0007669"/>
    <property type="project" value="UniProtKB-ARBA"/>
</dbReference>
<dbReference type="CDD" id="cd05931">
    <property type="entry name" value="FAAL"/>
    <property type="match status" value="1"/>
</dbReference>
<evidence type="ECO:0000259" key="7">
    <source>
        <dbReference type="Pfam" id="PF23024"/>
    </source>
</evidence>
<evidence type="ECO:0000256" key="2">
    <source>
        <dbReference type="ARBA" id="ARBA00022598"/>
    </source>
</evidence>
<gene>
    <name evidence="8" type="ordered locus">cce_3758</name>
</gene>
<dbReference type="InterPro" id="IPR025110">
    <property type="entry name" value="AMP-bd_C"/>
</dbReference>
<dbReference type="Proteomes" id="UP000001203">
    <property type="component" value="Chromosome circular"/>
</dbReference>
<feature type="transmembrane region" description="Helical" evidence="5">
    <location>
        <begin position="94"/>
        <end position="114"/>
    </location>
</feature>
<accession>B1X1S6</accession>
<keyword evidence="5" id="KW-0472">Membrane</keyword>
<dbReference type="FunFam" id="3.40.50.12780:FF:000013">
    <property type="entry name" value="Long-chain-fatty-acid--AMP ligase FadD32"/>
    <property type="match status" value="1"/>
</dbReference>
<dbReference type="eggNOG" id="COG0318">
    <property type="taxonomic scope" value="Bacteria"/>
</dbReference>
<sequence length="609" mass="68980">MYLYDDNRRGSVPFKTTNLPLWGHSSEQNLVRILQQRANYQPSKTAYIFLDRGESEQCSLTYEELDKKARELAAILCNSHLQGERALLMYSPGIDFIIAFFACLYAGVIAVPIYPPRRNQSLDRLKAIIDDCQAKEVLTTSSIKNNLENSLIKYPELAHFQWIATDNLPTRINAHDFQPVRIDKDDLAFLQYTSGSTGNPKGVMVSHGNLIHNECMVKQAFGHTEQTIFAGWLPLFHDMGLIGNVLQPLYLGIPCILMSPVDFLQKPYRWLKAISDYRATTSGGPNFAYDLCIQKITDEQLKTLNLNSWEVAFNGAEPIRAETLEKFAQKFAPCGFRKEAFYPCYGMAEATLFITGGMSFNAPKYKTIDEKALEENQVVEVERQKPYSRTLVSCGHEWLEQTIKIVNPHSLTECKNNQVGEIWVSGGSVAKGYWQKPDKTKETFEAYLSDTKEGPFLRTGDLGFLSSEKELFVTGRLKDVMIIRGRNHYPQDIELTVEQSHPALRSSCGAAFVVGNTGNERLIIVQEVERTYLRKLNQQEVTSAIRQAVAKHHGLQVHEVILIRTATIPKTSSGKIQRYRCKEQFLKQMLDYLPSNSSCSTQVTLKRTA</sequence>
<feature type="domain" description="AMP-binding enzyme C-terminal" evidence="7">
    <location>
        <begin position="479"/>
        <end position="591"/>
    </location>
</feature>
<dbReference type="Gene3D" id="3.30.300.30">
    <property type="match status" value="1"/>
</dbReference>
<dbReference type="SUPFAM" id="SSF56801">
    <property type="entry name" value="Acetyl-CoA synthetase-like"/>
    <property type="match status" value="1"/>
</dbReference>
<evidence type="ECO:0000256" key="5">
    <source>
        <dbReference type="SAM" id="Phobius"/>
    </source>
</evidence>
<feature type="domain" description="AMP-dependent synthetase/ligase" evidence="6">
    <location>
        <begin position="34"/>
        <end position="434"/>
    </location>
</feature>
<dbReference type="GO" id="GO:0016874">
    <property type="term" value="F:ligase activity"/>
    <property type="evidence" value="ECO:0007669"/>
    <property type="project" value="UniProtKB-KW"/>
</dbReference>
<reference evidence="8 9" key="1">
    <citation type="journal article" date="2008" name="Proc. Natl. Acad. Sci. U.S.A.">
        <title>The genome of Cyanothece 51142, a unicellular diazotrophic cyanobacterium important in the marine nitrogen cycle.</title>
        <authorList>
            <person name="Welsh E.A."/>
            <person name="Liberton M."/>
            <person name="Stoeckel J."/>
            <person name="Loh T."/>
            <person name="Elvitigala T."/>
            <person name="Wang C."/>
            <person name="Wollam A."/>
            <person name="Fulton R.S."/>
            <person name="Clifton S.W."/>
            <person name="Jacobs J.M."/>
            <person name="Aurora R."/>
            <person name="Ghosh B.K."/>
            <person name="Sherman L.A."/>
            <person name="Smith R.D."/>
            <person name="Wilson R.K."/>
            <person name="Pakrasi H.B."/>
        </authorList>
    </citation>
    <scope>NUCLEOTIDE SEQUENCE [LARGE SCALE GENOMIC DNA]</scope>
    <source>
        <strain evidence="9">ATCC 51142 / BH68</strain>
    </source>
</reference>
<dbReference type="GO" id="GO:0070566">
    <property type="term" value="F:adenylyltransferase activity"/>
    <property type="evidence" value="ECO:0007669"/>
    <property type="project" value="TreeGrafter"/>
</dbReference>
<dbReference type="PROSITE" id="PS00455">
    <property type="entry name" value="AMP_BINDING"/>
    <property type="match status" value="1"/>
</dbReference>
<dbReference type="RefSeq" id="WP_009545085.1">
    <property type="nucleotide sequence ID" value="NC_010546.1"/>
</dbReference>
<name>B1X1S6_CROS5</name>
<proteinExistence type="inferred from homology"/>
<dbReference type="GO" id="GO:0005886">
    <property type="term" value="C:plasma membrane"/>
    <property type="evidence" value="ECO:0007669"/>
    <property type="project" value="TreeGrafter"/>
</dbReference>
<dbReference type="EMBL" id="CP000806">
    <property type="protein sequence ID" value="ACB53106.1"/>
    <property type="molecule type" value="Genomic_DNA"/>
</dbReference>
<dbReference type="KEGG" id="cyt:cce_3758"/>
<keyword evidence="5" id="KW-0812">Transmembrane</keyword>
<organism evidence="8 9">
    <name type="scientific">Crocosphaera subtropica (strain ATCC 51142 / BH68)</name>
    <name type="common">Cyanothece sp. (strain ATCC 51142)</name>
    <dbReference type="NCBI Taxonomy" id="43989"/>
    <lineage>
        <taxon>Bacteria</taxon>
        <taxon>Bacillati</taxon>
        <taxon>Cyanobacteriota</taxon>
        <taxon>Cyanophyceae</taxon>
        <taxon>Oscillatoriophycideae</taxon>
        <taxon>Chroococcales</taxon>
        <taxon>Aphanothecaceae</taxon>
        <taxon>Crocosphaera</taxon>
        <taxon>Crocosphaera subtropica</taxon>
    </lineage>
</organism>
<keyword evidence="2 8" id="KW-0436">Ligase</keyword>
<evidence type="ECO:0000259" key="6">
    <source>
        <dbReference type="Pfam" id="PF00501"/>
    </source>
</evidence>
<dbReference type="PANTHER" id="PTHR22754:SF32">
    <property type="entry name" value="DISCO-INTERACTING PROTEIN 2"/>
    <property type="match status" value="1"/>
</dbReference>
<evidence type="ECO:0000256" key="1">
    <source>
        <dbReference type="ARBA" id="ARBA00006432"/>
    </source>
</evidence>